<gene>
    <name evidence="3" type="ORF">PROFUN_13172</name>
</gene>
<feature type="region of interest" description="Disordered" evidence="1">
    <location>
        <begin position="553"/>
        <end position="572"/>
    </location>
</feature>
<feature type="domain" description="Rho-GAP" evidence="2">
    <location>
        <begin position="46"/>
        <end position="230"/>
    </location>
</feature>
<comment type="caution">
    <text evidence="3">The sequence shown here is derived from an EMBL/GenBank/DDBJ whole genome shotgun (WGS) entry which is preliminary data.</text>
</comment>
<dbReference type="GO" id="GO:0005737">
    <property type="term" value="C:cytoplasm"/>
    <property type="evidence" value="ECO:0007669"/>
    <property type="project" value="TreeGrafter"/>
</dbReference>
<dbReference type="OrthoDB" id="17210at2759"/>
<dbReference type="FunCoup" id="A0A2P6N536">
    <property type="interactions" value="87"/>
</dbReference>
<dbReference type="PANTHER" id="PTHR45808:SF2">
    <property type="entry name" value="RHO GTPASE-ACTIVATING PROTEIN 68F"/>
    <property type="match status" value="1"/>
</dbReference>
<evidence type="ECO:0000256" key="1">
    <source>
        <dbReference type="SAM" id="MobiDB-lite"/>
    </source>
</evidence>
<proteinExistence type="predicted"/>
<feature type="region of interest" description="Disordered" evidence="1">
    <location>
        <begin position="849"/>
        <end position="879"/>
    </location>
</feature>
<dbReference type="SUPFAM" id="SSF48350">
    <property type="entry name" value="GTPase activation domain, GAP"/>
    <property type="match status" value="3"/>
</dbReference>
<name>A0A2P6N536_9EUKA</name>
<sequence length="1595" mass="178047">MRRATVVDLPDMNEVERKQTTERRYNIFDYGASMLSNLITNRPCAADLVTRGILPSTGQEKLPLTATRAALLIGVLENKGPAEEGVFRISPSAVEQREWWSTFVSGRANFDKADPFIVAASLKMYIREQEQPILSSINFDKLLQGMEKDDFKEMGSTIEILPEIPRGVFLYLFETLRLISNSPKTRMSADNLGVVWGPNLIRTNPSNILHDTTQSKELVSYMITHIHDISGHIPSYQVILPFMKKMSHHRIRRDSVSTLRHQPVKQSSSESSVVKEKIPMVIVEPTKSPLNSPSLNDDRRKRRSTVNFALAANKEMQPPPVMEEVSQQNKGTGLTMSPVKAGQLIYSLEKRVKPTDNLFRVSPTGAETTLFWENYLQNIHIIAACLKRYFRDQDEPIVKREQRKLFSSALEIESDEEAYRRTASAFELMSDDDRTIFIYLLNLLRQVGDQSQNFGADGIAVVWAPNLFRYDQEDSSGIKNDMQESVDLLSFLINHWKSLQAFIPHFGTTIDYMRAQGSSAPLISGEANLLSSLNLQETSFKRRSNKLNAFLGNRKSVGPKPKEEPNSEVKKSSSRMIVAMGNRLSGLLSSRPSADTLLATRVLPSSGLDRVKLELYKVERLVREIERRGLEKEGIFRLSVGAMALRSFWEKFRAEGMDMESEDVLLLASALKLYIRDQEDTLIPPNVWMDMNKATKVEDTVENICKVLAGHIEKVSTEKRSILLRLLQLLDAINQKSEINLMNSNNLGVVWGPNLYCADINSPTVISDTEDAKNLTGYIIANLQSLRPHLSTWETDVSRIRDSQPTPATPEVPKTNPLSSSANLMSSFGNSVKTAITSVPSMVKTAVTPVSSSPSLKTDSPPSTPPHSANANISASSSAPVVTTMQLPPIVDNYNGTSTSSGNNLNAPPITIARTASFSAPEQKSRRITMGFATLREKLSGSLTPRASIQEMSISSPVIHNAPQGTSTAAAVALAKKERSAVAHLNEYPQDPMGKQVNTSRLRLSVMLTKWLRKKKKIQNDDVVNFVTLLQEIVAKPKRNVTVFVYLVFTKRQVFLLQIDPLAVLTQMLYTDIKEVAMDSSMAGLFLLVGRSSNANYLSAGKTKGMMIIIDYLQRGRDRMRTEISKGQSVFAITKYTIMGSEAVQDSPFSNKLRLGPVLEQLAMAGFSETDIWNGQPDLQVIVKQNNLVRAMGTGNMHIVEFILPDSPEFKGLHYKSFNIDKNHKCTQVLRFLCEKMNLSDSSKYSLATLGGRGISENEPLASYGLGSIFESWQLKLELKGNPGTGMFNVEVLLPPEEWAGLSKKVIRVDAYMPVHMLINHVCAKVNVKRQAHYYELRYEGKTLGDQSYLADLGLGIRIRTIQVQIHAKTFPTGNDPVKDTEMISGWLRTSFYDHLWESLQSRRAAQISDLCSTLVDGVFDRAISQIERVSDLATRIASLSTTNRDPFFRFLRTKEREDIAQFGRFIVMKKIADVEMSLPGYTPVEEEEEEEAMVVSIPAAPAPPPPPPMPSSGAKKLAVPPTNQPAAPVESLASRLQAELKAGGRHLRKVERKPVVTKERSYGMETEAKKILDNLKKRNGFMQGRAQGRVEKLE</sequence>
<feature type="compositionally biased region" description="Low complexity" evidence="1">
    <location>
        <begin position="868"/>
        <end position="879"/>
    </location>
</feature>
<keyword evidence="4" id="KW-1185">Reference proteome</keyword>
<dbReference type="InParanoid" id="A0A2P6N536"/>
<dbReference type="EMBL" id="MDYQ01000198">
    <property type="protein sequence ID" value="PRP79070.1"/>
    <property type="molecule type" value="Genomic_DNA"/>
</dbReference>
<feature type="compositionally biased region" description="Polar residues" evidence="1">
    <location>
        <begin position="849"/>
        <end position="861"/>
    </location>
</feature>
<dbReference type="Proteomes" id="UP000241769">
    <property type="component" value="Unassembled WGS sequence"/>
</dbReference>
<evidence type="ECO:0000313" key="3">
    <source>
        <dbReference type="EMBL" id="PRP79070.1"/>
    </source>
</evidence>
<dbReference type="SMART" id="SM00324">
    <property type="entry name" value="RhoGAP"/>
    <property type="match status" value="3"/>
</dbReference>
<dbReference type="Pfam" id="PF00620">
    <property type="entry name" value="RhoGAP"/>
    <property type="match status" value="3"/>
</dbReference>
<protein>
    <submittedName>
        <fullName evidence="3">RhoGAP domain-containing protein</fullName>
    </submittedName>
</protein>
<feature type="region of interest" description="Disordered" evidence="1">
    <location>
        <begin position="1503"/>
        <end position="1527"/>
    </location>
</feature>
<dbReference type="Gene3D" id="1.10.555.10">
    <property type="entry name" value="Rho GTPase activation protein"/>
    <property type="match status" value="3"/>
</dbReference>
<accession>A0A2P6N536</accession>
<dbReference type="GO" id="GO:0007264">
    <property type="term" value="P:small GTPase-mediated signal transduction"/>
    <property type="evidence" value="ECO:0007669"/>
    <property type="project" value="TreeGrafter"/>
</dbReference>
<feature type="region of interest" description="Disordered" evidence="1">
    <location>
        <begin position="798"/>
        <end position="822"/>
    </location>
</feature>
<evidence type="ECO:0000313" key="4">
    <source>
        <dbReference type="Proteomes" id="UP000241769"/>
    </source>
</evidence>
<dbReference type="PANTHER" id="PTHR45808">
    <property type="entry name" value="RHO GTPASE-ACTIVATING PROTEIN 68F"/>
    <property type="match status" value="1"/>
</dbReference>
<reference evidence="3 4" key="1">
    <citation type="journal article" date="2018" name="Genome Biol. Evol.">
        <title>Multiple Roots of Fruiting Body Formation in Amoebozoa.</title>
        <authorList>
            <person name="Hillmann F."/>
            <person name="Forbes G."/>
            <person name="Novohradska S."/>
            <person name="Ferling I."/>
            <person name="Riege K."/>
            <person name="Groth M."/>
            <person name="Westermann M."/>
            <person name="Marz M."/>
            <person name="Spaller T."/>
            <person name="Winckler T."/>
            <person name="Schaap P."/>
            <person name="Glockner G."/>
        </authorList>
    </citation>
    <scope>NUCLEOTIDE SEQUENCE [LARGE SCALE GENOMIC DNA]</scope>
    <source>
        <strain evidence="3 4">Jena</strain>
    </source>
</reference>
<organism evidence="3 4">
    <name type="scientific">Planoprotostelium fungivorum</name>
    <dbReference type="NCBI Taxonomy" id="1890364"/>
    <lineage>
        <taxon>Eukaryota</taxon>
        <taxon>Amoebozoa</taxon>
        <taxon>Evosea</taxon>
        <taxon>Variosea</taxon>
        <taxon>Cavosteliida</taxon>
        <taxon>Cavosteliaceae</taxon>
        <taxon>Planoprotostelium</taxon>
    </lineage>
</organism>
<dbReference type="CDD" id="cd00159">
    <property type="entry name" value="RhoGAP"/>
    <property type="match status" value="3"/>
</dbReference>
<evidence type="ECO:0000259" key="2">
    <source>
        <dbReference type="PROSITE" id="PS50238"/>
    </source>
</evidence>
<feature type="domain" description="Rho-GAP" evidence="2">
    <location>
        <begin position="606"/>
        <end position="787"/>
    </location>
</feature>
<dbReference type="STRING" id="1890364.A0A2P6N536"/>
<dbReference type="PROSITE" id="PS50238">
    <property type="entry name" value="RHOGAP"/>
    <property type="match status" value="3"/>
</dbReference>
<feature type="compositionally biased region" description="Basic and acidic residues" evidence="1">
    <location>
        <begin position="1553"/>
        <end position="1563"/>
    </location>
</feature>
<dbReference type="GO" id="GO:0005096">
    <property type="term" value="F:GTPase activator activity"/>
    <property type="evidence" value="ECO:0007669"/>
    <property type="project" value="TreeGrafter"/>
</dbReference>
<feature type="compositionally biased region" description="Basic and acidic residues" evidence="1">
    <location>
        <begin position="560"/>
        <end position="571"/>
    </location>
</feature>
<dbReference type="InterPro" id="IPR008936">
    <property type="entry name" value="Rho_GTPase_activation_prot"/>
</dbReference>
<feature type="domain" description="Rho-GAP" evidence="2">
    <location>
        <begin position="320"/>
        <end position="500"/>
    </location>
</feature>
<feature type="region of interest" description="Disordered" evidence="1">
    <location>
        <begin position="1544"/>
        <end position="1563"/>
    </location>
</feature>
<dbReference type="InterPro" id="IPR000198">
    <property type="entry name" value="RhoGAP_dom"/>
</dbReference>